<evidence type="ECO:0000259" key="5">
    <source>
        <dbReference type="PROSITE" id="PS50125"/>
    </source>
</evidence>
<feature type="domain" description="Peptidase A2" evidence="6">
    <location>
        <begin position="331"/>
        <end position="368"/>
    </location>
</feature>
<dbReference type="InterPro" id="IPR027417">
    <property type="entry name" value="P-loop_NTPase"/>
</dbReference>
<keyword evidence="8" id="KW-1185">Reference proteome</keyword>
<dbReference type="Pfam" id="PF00931">
    <property type="entry name" value="NB-ARC"/>
    <property type="match status" value="1"/>
</dbReference>
<proteinExistence type="predicted"/>
<dbReference type="InterPro" id="IPR058852">
    <property type="entry name" value="HTH_77"/>
</dbReference>
<dbReference type="PROSITE" id="PS50043">
    <property type="entry name" value="HTH_LUXR_2"/>
    <property type="match status" value="1"/>
</dbReference>
<dbReference type="GO" id="GO:0006508">
    <property type="term" value="P:proteolysis"/>
    <property type="evidence" value="ECO:0007669"/>
    <property type="project" value="InterPro"/>
</dbReference>
<dbReference type="Pfam" id="PF00211">
    <property type="entry name" value="Guanylate_cyc"/>
    <property type="match status" value="1"/>
</dbReference>
<dbReference type="InterPro" id="IPR001995">
    <property type="entry name" value="Peptidase_A2_cat"/>
</dbReference>
<dbReference type="GO" id="GO:0035556">
    <property type="term" value="P:intracellular signal transduction"/>
    <property type="evidence" value="ECO:0007669"/>
    <property type="project" value="InterPro"/>
</dbReference>
<dbReference type="PROSITE" id="PS50175">
    <property type="entry name" value="ASP_PROT_RETROV"/>
    <property type="match status" value="1"/>
</dbReference>
<dbReference type="CDD" id="cd06170">
    <property type="entry name" value="LuxR_C_like"/>
    <property type="match status" value="1"/>
</dbReference>
<dbReference type="InterPro" id="IPR029787">
    <property type="entry name" value="Nucleotide_cyclase"/>
</dbReference>
<dbReference type="CDD" id="cd07302">
    <property type="entry name" value="CHD"/>
    <property type="match status" value="1"/>
</dbReference>
<feature type="domain" description="HTH luxR-type" evidence="4">
    <location>
        <begin position="1040"/>
        <end position="1105"/>
    </location>
</feature>
<accession>A0A1X2LEC5</accession>
<evidence type="ECO:0000313" key="7">
    <source>
        <dbReference type="EMBL" id="OSC32360.1"/>
    </source>
</evidence>
<dbReference type="FunFam" id="1.10.10.10:FF:000553">
    <property type="entry name" value="Transcriptional regulator, LuxR family"/>
    <property type="match status" value="1"/>
</dbReference>
<dbReference type="Gene3D" id="3.30.70.1230">
    <property type="entry name" value="Nucleotide cyclase"/>
    <property type="match status" value="2"/>
</dbReference>
<evidence type="ECO:0000259" key="4">
    <source>
        <dbReference type="PROSITE" id="PS50043"/>
    </source>
</evidence>
<comment type="caution">
    <text evidence="7">The sequence shown here is derived from an EMBL/GenBank/DDBJ whole genome shotgun (WGS) entry which is preliminary data.</text>
</comment>
<feature type="domain" description="Guanylate cyclase" evidence="5">
    <location>
        <begin position="33"/>
        <end position="141"/>
    </location>
</feature>
<keyword evidence="2" id="KW-0238">DNA-binding</keyword>
<dbReference type="SUPFAM" id="SSF55073">
    <property type="entry name" value="Nucleotide cyclase"/>
    <property type="match status" value="1"/>
</dbReference>
<dbReference type="PANTHER" id="PTHR47691:SF3">
    <property type="entry name" value="HTH-TYPE TRANSCRIPTIONAL REGULATOR RV0890C-RELATED"/>
    <property type="match status" value="1"/>
</dbReference>
<protein>
    <submittedName>
        <fullName evidence="7">LuxR family transcriptional regulator</fullName>
    </submittedName>
</protein>
<sequence length="1105" mass="119090">MLANMIKIDPPADMPLLTWSEQSVSELPTGTVTLLLADVEGSTRLWETQSETMTTALDQLNRTVNDLVAGHGGVRPVEQGEGDSFVAAFARASDAVACALRLQLTVRPPIRIRIGLHTGEIQLRDAGNYAGTTINRTARLRDLAHGGQTVLSGATEPLVIDRLPDEAWLTELGEHRLRDLPRPERVVQLNHPGLHNDFPPLRTANDVAGAHLPNQLTSFIGRCNQIDDIAQLLKENRFVTLTGAGGVGKTRLAVRVAGQLTGEFTGGIWFVDLAPVTNPLVVPVTVARTLGLTDQPGRSTMETLCRFVDHRKMLLILDNCEHLLDASADLTVALLDAGSDVTVLATSREPIGIAGELTWRVPSLSVDGEAAELFVDRARRTRPDFRLTEANSSVVAEICRRLDGMPLAIELAAARTRTLSLSQIVDSLHHNFRLLAGGARTAVRRQQTLRASIDWSHAMLTEPERVLFRRLAVFMGGFDLDAAHAVGADTDAEHFQLIDLLGLLVDKSLVVTDEIDGTMRYRLLETVRQYGLEKLAESGEAEQVWTRHRDHYTAAAVTLESRTGGDGTPVVPWAEVEMDNLRAAHAWSCDAADFDSALRLVSALRRLWVTRGRFREGVAGFDAVLTDERYRDEDVAPQVWIRAVAERVLLAVWCSVPSSRERAEEALAAARRLDDHALVVQALTACGMLAISTPELAGPYINEAVELARAAGDPVALYHVRSYQCFIASVAGDTAASVAAGVEGRDTADALGDSFMSRYSRTFLSGSLVLRGSLAEGRAVAQALIEEARAAGDHSMEAFGLMTVAQALAFGGYAGAARAAGQAALEIGSAMGGFHEDTAYVAVANAELAQGNAAAAKEACEAAWRYTSPLKELFVRSVLPMAEAALACGDVLGARRWADDSVAAVPGSHQVAALTARARVAVAQGEPQQAECDLHEAVAVAEHTGGHLHLPEAFECLAAIAGETNPEHAARLMGAAERMRRHYGKVRFTAFQAAHDESLEKAREALGHDAFDAAWSEGMALSTEEAIGYARRGRGARGRPASGWESLTPTELEVVRLVSEGLPNKDIATRLFVSPRTVQTHLTHVYAKLAVSSRVRLAREAARHS</sequence>
<dbReference type="GO" id="GO:0004016">
    <property type="term" value="F:adenylate cyclase activity"/>
    <property type="evidence" value="ECO:0007669"/>
    <property type="project" value="UniProtKB-ARBA"/>
</dbReference>
<evidence type="ECO:0000256" key="2">
    <source>
        <dbReference type="ARBA" id="ARBA00023125"/>
    </source>
</evidence>
<dbReference type="InterPro" id="IPR001054">
    <property type="entry name" value="A/G_cyclase"/>
</dbReference>
<name>A0A1X2LEC5_9MYCO</name>
<evidence type="ECO:0000259" key="6">
    <source>
        <dbReference type="PROSITE" id="PS50175"/>
    </source>
</evidence>
<dbReference type="Gene3D" id="1.10.10.10">
    <property type="entry name" value="Winged helix-like DNA-binding domain superfamily/Winged helix DNA-binding domain"/>
    <property type="match status" value="1"/>
</dbReference>
<dbReference type="EMBL" id="NCXM01000001">
    <property type="protein sequence ID" value="OSC32360.1"/>
    <property type="molecule type" value="Genomic_DNA"/>
</dbReference>
<dbReference type="PRINTS" id="PR00038">
    <property type="entry name" value="HTHLUXR"/>
</dbReference>
<evidence type="ECO:0000256" key="3">
    <source>
        <dbReference type="ARBA" id="ARBA00023163"/>
    </source>
</evidence>
<dbReference type="InterPro" id="IPR036388">
    <property type="entry name" value="WH-like_DNA-bd_sf"/>
</dbReference>
<dbReference type="OrthoDB" id="4624147at2"/>
<dbReference type="PRINTS" id="PR00364">
    <property type="entry name" value="DISEASERSIST"/>
</dbReference>
<keyword evidence="1" id="KW-0805">Transcription regulation</keyword>
<keyword evidence="3" id="KW-0804">Transcription</keyword>
<dbReference type="SMART" id="SM00421">
    <property type="entry name" value="HTH_LUXR"/>
    <property type="match status" value="1"/>
</dbReference>
<dbReference type="RefSeq" id="WP_085288066.1">
    <property type="nucleotide sequence ID" value="NZ_NCXM01000001.1"/>
</dbReference>
<dbReference type="Pfam" id="PF25872">
    <property type="entry name" value="HTH_77"/>
    <property type="match status" value="1"/>
</dbReference>
<dbReference type="Pfam" id="PF00196">
    <property type="entry name" value="GerE"/>
    <property type="match status" value="1"/>
</dbReference>
<dbReference type="PROSITE" id="PS00622">
    <property type="entry name" value="HTH_LUXR_1"/>
    <property type="match status" value="1"/>
</dbReference>
<gene>
    <name evidence="7" type="ORF">B8W69_00790</name>
</gene>
<dbReference type="GO" id="GO:0004190">
    <property type="term" value="F:aspartic-type endopeptidase activity"/>
    <property type="evidence" value="ECO:0007669"/>
    <property type="project" value="InterPro"/>
</dbReference>
<dbReference type="PANTHER" id="PTHR47691">
    <property type="entry name" value="REGULATOR-RELATED"/>
    <property type="match status" value="1"/>
</dbReference>
<dbReference type="SUPFAM" id="SSF52540">
    <property type="entry name" value="P-loop containing nucleoside triphosphate hydrolases"/>
    <property type="match status" value="1"/>
</dbReference>
<dbReference type="SMART" id="SM00044">
    <property type="entry name" value="CYCc"/>
    <property type="match status" value="1"/>
</dbReference>
<dbReference type="InterPro" id="IPR000792">
    <property type="entry name" value="Tscrpt_reg_LuxR_C"/>
</dbReference>
<reference evidence="7 8" key="1">
    <citation type="submission" date="2017-04" db="EMBL/GenBank/DDBJ databases">
        <title>The new phylogeny of genus Mycobacterium.</title>
        <authorList>
            <person name="Tortoli E."/>
            <person name="Trovato A."/>
            <person name="Cirillo D.M."/>
        </authorList>
    </citation>
    <scope>NUCLEOTIDE SEQUENCE [LARGE SCALE GENOMIC DNA]</scope>
    <source>
        <strain evidence="7 8">DSM 45247</strain>
    </source>
</reference>
<organism evidence="7 8">
    <name type="scientific">Mycolicibacterium vulneris</name>
    <dbReference type="NCBI Taxonomy" id="547163"/>
    <lineage>
        <taxon>Bacteria</taxon>
        <taxon>Bacillati</taxon>
        <taxon>Actinomycetota</taxon>
        <taxon>Actinomycetes</taxon>
        <taxon>Mycobacteriales</taxon>
        <taxon>Mycobacteriaceae</taxon>
        <taxon>Mycolicibacterium</taxon>
    </lineage>
</organism>
<dbReference type="GO" id="GO:0043531">
    <property type="term" value="F:ADP binding"/>
    <property type="evidence" value="ECO:0007669"/>
    <property type="project" value="InterPro"/>
</dbReference>
<dbReference type="Gene3D" id="3.40.50.300">
    <property type="entry name" value="P-loop containing nucleotide triphosphate hydrolases"/>
    <property type="match status" value="1"/>
</dbReference>
<dbReference type="GO" id="GO:0009190">
    <property type="term" value="P:cyclic nucleotide biosynthetic process"/>
    <property type="evidence" value="ECO:0007669"/>
    <property type="project" value="InterPro"/>
</dbReference>
<evidence type="ECO:0000256" key="1">
    <source>
        <dbReference type="ARBA" id="ARBA00023015"/>
    </source>
</evidence>
<dbReference type="PROSITE" id="PS50125">
    <property type="entry name" value="GUANYLATE_CYCLASE_2"/>
    <property type="match status" value="1"/>
</dbReference>
<dbReference type="AlphaFoldDB" id="A0A1X2LEC5"/>
<dbReference type="GO" id="GO:0003677">
    <property type="term" value="F:DNA binding"/>
    <property type="evidence" value="ECO:0007669"/>
    <property type="project" value="UniProtKB-KW"/>
</dbReference>
<dbReference type="Proteomes" id="UP000242320">
    <property type="component" value="Unassembled WGS sequence"/>
</dbReference>
<dbReference type="GO" id="GO:0006355">
    <property type="term" value="P:regulation of DNA-templated transcription"/>
    <property type="evidence" value="ECO:0007669"/>
    <property type="project" value="InterPro"/>
</dbReference>
<dbReference type="SUPFAM" id="SSF46894">
    <property type="entry name" value="C-terminal effector domain of the bipartite response regulators"/>
    <property type="match status" value="1"/>
</dbReference>
<dbReference type="InterPro" id="IPR016032">
    <property type="entry name" value="Sig_transdc_resp-reg_C-effctor"/>
</dbReference>
<evidence type="ECO:0000313" key="8">
    <source>
        <dbReference type="Proteomes" id="UP000242320"/>
    </source>
</evidence>
<dbReference type="InterPro" id="IPR002182">
    <property type="entry name" value="NB-ARC"/>
</dbReference>